<dbReference type="EMBL" id="CACVKT020005427">
    <property type="protein sequence ID" value="CAC5394994.1"/>
    <property type="molecule type" value="Genomic_DNA"/>
</dbReference>
<feature type="domain" description="Arrestin C-terminal-like" evidence="2">
    <location>
        <begin position="178"/>
        <end position="307"/>
    </location>
</feature>
<sequence>MGKLNKLEIEFDNSKIMCYAGETLKGTVVIDLNGTLKIKGIRLRFHGYASVHWVERYSSGTGKNKRTVAKHFDAVEQYFDHSAYVFGANKAETHYLPQGVHKFPFEFFVPTGCPTTYEGSIGRVRTYVSATLEKLWVSDISTLKPFTVINPLDLNKDPRAKEKSEAINEATFCCLCCKSGPISVKISVENIGFVPGQAIPITTEVLNLSRRKISVIKAYLHMNVRYHSQKKSKTHQNVIAALKRKVSKSPEADVLQDKLLIPSIPPSFLNGCNIIDISYILEVIIQPSGLAFDIPVRMELIVGTYPMESTIRSLTQSTIISSSPNSTNGEKHIQKKEVENDLVVSKNPKGCISFMESVIGKVTIEDEEESDNIDDKIVYTPVYPYFSVQQSTDLFCVDIPPR</sequence>
<evidence type="ECO:0000256" key="1">
    <source>
        <dbReference type="ARBA" id="ARBA00005298"/>
    </source>
</evidence>
<dbReference type="GO" id="GO:0005737">
    <property type="term" value="C:cytoplasm"/>
    <property type="evidence" value="ECO:0007669"/>
    <property type="project" value="TreeGrafter"/>
</dbReference>
<dbReference type="SUPFAM" id="SSF81296">
    <property type="entry name" value="E set domains"/>
    <property type="match status" value="2"/>
</dbReference>
<evidence type="ECO:0000313" key="3">
    <source>
        <dbReference type="EMBL" id="CAC5394994.1"/>
    </source>
</evidence>
<gene>
    <name evidence="3" type="ORF">MCOR_29707</name>
</gene>
<reference evidence="3 4" key="1">
    <citation type="submission" date="2020-06" db="EMBL/GenBank/DDBJ databases">
        <authorList>
            <person name="Li R."/>
            <person name="Bekaert M."/>
        </authorList>
    </citation>
    <scope>NUCLEOTIDE SEQUENCE [LARGE SCALE GENOMIC DNA]</scope>
    <source>
        <strain evidence="4">wild</strain>
    </source>
</reference>
<dbReference type="InterPro" id="IPR011021">
    <property type="entry name" value="Arrestin-like_N"/>
</dbReference>
<dbReference type="PANTHER" id="PTHR11188">
    <property type="entry name" value="ARRESTIN DOMAIN CONTAINING PROTEIN"/>
    <property type="match status" value="1"/>
</dbReference>
<comment type="similarity">
    <text evidence="1">Belongs to the arrestin family.</text>
</comment>
<evidence type="ECO:0000313" key="4">
    <source>
        <dbReference type="Proteomes" id="UP000507470"/>
    </source>
</evidence>
<dbReference type="InterPro" id="IPR011022">
    <property type="entry name" value="Arrestin_C-like"/>
</dbReference>
<protein>
    <recommendedName>
        <fullName evidence="2">Arrestin C-terminal-like domain-containing protein</fullName>
    </recommendedName>
</protein>
<evidence type="ECO:0000259" key="2">
    <source>
        <dbReference type="SMART" id="SM01017"/>
    </source>
</evidence>
<dbReference type="InterPro" id="IPR014756">
    <property type="entry name" value="Ig_E-set"/>
</dbReference>
<dbReference type="AlphaFoldDB" id="A0A6J8CJ04"/>
<dbReference type="OrthoDB" id="2333384at2759"/>
<dbReference type="Pfam" id="PF00339">
    <property type="entry name" value="Arrestin_N"/>
    <property type="match status" value="1"/>
</dbReference>
<dbReference type="SMART" id="SM01017">
    <property type="entry name" value="Arrestin_C"/>
    <property type="match status" value="1"/>
</dbReference>
<dbReference type="Pfam" id="PF02752">
    <property type="entry name" value="Arrestin_C"/>
    <property type="match status" value="1"/>
</dbReference>
<dbReference type="Gene3D" id="2.60.40.640">
    <property type="match status" value="2"/>
</dbReference>
<dbReference type="InterPro" id="IPR014752">
    <property type="entry name" value="Arrestin-like_C"/>
</dbReference>
<name>A0A6J8CJ04_MYTCO</name>
<proteinExistence type="inferred from homology"/>
<keyword evidence="4" id="KW-1185">Reference proteome</keyword>
<accession>A0A6J8CJ04</accession>
<dbReference type="InterPro" id="IPR050357">
    <property type="entry name" value="Arrestin_domain-protein"/>
</dbReference>
<dbReference type="PANTHER" id="PTHR11188:SF176">
    <property type="entry name" value="ARRESTIN DOMAIN-CONTAINING PROTEIN 1"/>
    <property type="match status" value="1"/>
</dbReference>
<dbReference type="GO" id="GO:0015031">
    <property type="term" value="P:protein transport"/>
    <property type="evidence" value="ECO:0007669"/>
    <property type="project" value="TreeGrafter"/>
</dbReference>
<dbReference type="Proteomes" id="UP000507470">
    <property type="component" value="Unassembled WGS sequence"/>
</dbReference>
<organism evidence="3 4">
    <name type="scientific">Mytilus coruscus</name>
    <name type="common">Sea mussel</name>
    <dbReference type="NCBI Taxonomy" id="42192"/>
    <lineage>
        <taxon>Eukaryota</taxon>
        <taxon>Metazoa</taxon>
        <taxon>Spiralia</taxon>
        <taxon>Lophotrochozoa</taxon>
        <taxon>Mollusca</taxon>
        <taxon>Bivalvia</taxon>
        <taxon>Autobranchia</taxon>
        <taxon>Pteriomorphia</taxon>
        <taxon>Mytilida</taxon>
        <taxon>Mytiloidea</taxon>
        <taxon>Mytilidae</taxon>
        <taxon>Mytilinae</taxon>
        <taxon>Mytilus</taxon>
    </lineage>
</organism>